<reference evidence="2" key="1">
    <citation type="submission" date="2022-07" db="EMBL/GenBank/DDBJ databases">
        <title>Phylogenomic reconstructions and comparative analyses of Kickxellomycotina fungi.</title>
        <authorList>
            <person name="Reynolds N.K."/>
            <person name="Stajich J.E."/>
            <person name="Barry K."/>
            <person name="Grigoriev I.V."/>
            <person name="Crous P."/>
            <person name="Smith M.E."/>
        </authorList>
    </citation>
    <scope>NUCLEOTIDE SEQUENCE</scope>
    <source>
        <strain evidence="2">BCRC 34381</strain>
    </source>
</reference>
<evidence type="ECO:0000256" key="1">
    <source>
        <dbReference type="SAM" id="MobiDB-lite"/>
    </source>
</evidence>
<evidence type="ECO:0000313" key="3">
    <source>
        <dbReference type="Proteomes" id="UP001143981"/>
    </source>
</evidence>
<dbReference type="Proteomes" id="UP001143981">
    <property type="component" value="Unassembled WGS sequence"/>
</dbReference>
<feature type="non-terminal residue" evidence="2">
    <location>
        <position position="1"/>
    </location>
</feature>
<protein>
    <submittedName>
        <fullName evidence="2">Uncharacterized protein</fullName>
    </submittedName>
</protein>
<name>A0A9W7XYJ9_9FUNG</name>
<comment type="caution">
    <text evidence="2">The sequence shown here is derived from an EMBL/GenBank/DDBJ whole genome shotgun (WGS) entry which is preliminary data.</text>
</comment>
<feature type="non-terminal residue" evidence="2">
    <location>
        <position position="190"/>
    </location>
</feature>
<dbReference type="EMBL" id="JANBOI010002457">
    <property type="protein sequence ID" value="KAJ1721731.1"/>
    <property type="molecule type" value="Genomic_DNA"/>
</dbReference>
<dbReference type="AlphaFoldDB" id="A0A9W7XYJ9"/>
<feature type="compositionally biased region" description="Basic residues" evidence="1">
    <location>
        <begin position="15"/>
        <end position="33"/>
    </location>
</feature>
<organism evidence="2 3">
    <name type="scientific">Coemansia biformis</name>
    <dbReference type="NCBI Taxonomy" id="1286918"/>
    <lineage>
        <taxon>Eukaryota</taxon>
        <taxon>Fungi</taxon>
        <taxon>Fungi incertae sedis</taxon>
        <taxon>Zoopagomycota</taxon>
        <taxon>Kickxellomycotina</taxon>
        <taxon>Kickxellomycetes</taxon>
        <taxon>Kickxellales</taxon>
        <taxon>Kickxellaceae</taxon>
        <taxon>Coemansia</taxon>
    </lineage>
</organism>
<keyword evidence="3" id="KW-1185">Reference proteome</keyword>
<gene>
    <name evidence="2" type="ORF">LPJ61_006003</name>
</gene>
<sequence length="190" mass="20833">NNVYAFRHVPPGVARRQRQHQRHQHAHGRRRQPGGHDVQLARQHEPRGRAVVCQRLLRRAGRGRHRLAAKQRPGPGGRGGGREPAGASPQRHGRDGRACTFGRRAAAPERGRRRSEPQGRGRDPPDDGAGASGRHGRDKREPNRAEAYRGGADPVHGAARQVHADQQPARAHEPQEPARVVDLPAAAVAR</sequence>
<feature type="compositionally biased region" description="Gly residues" evidence="1">
    <location>
        <begin position="74"/>
        <end position="83"/>
    </location>
</feature>
<accession>A0A9W7XYJ9</accession>
<feature type="compositionally biased region" description="Basic and acidic residues" evidence="1">
    <location>
        <begin position="138"/>
        <end position="147"/>
    </location>
</feature>
<feature type="compositionally biased region" description="Basic residues" evidence="1">
    <location>
        <begin position="56"/>
        <end position="69"/>
    </location>
</feature>
<evidence type="ECO:0000313" key="2">
    <source>
        <dbReference type="EMBL" id="KAJ1721731.1"/>
    </source>
</evidence>
<proteinExistence type="predicted"/>
<feature type="region of interest" description="Disordered" evidence="1">
    <location>
        <begin position="1"/>
        <end position="190"/>
    </location>
</feature>
<feature type="compositionally biased region" description="Basic and acidic residues" evidence="1">
    <location>
        <begin position="106"/>
        <end position="125"/>
    </location>
</feature>